<dbReference type="Proteomes" id="UP000886595">
    <property type="component" value="Unassembled WGS sequence"/>
</dbReference>
<organism evidence="1 2">
    <name type="scientific">Brassica carinata</name>
    <name type="common">Ethiopian mustard</name>
    <name type="synonym">Abyssinian cabbage</name>
    <dbReference type="NCBI Taxonomy" id="52824"/>
    <lineage>
        <taxon>Eukaryota</taxon>
        <taxon>Viridiplantae</taxon>
        <taxon>Streptophyta</taxon>
        <taxon>Embryophyta</taxon>
        <taxon>Tracheophyta</taxon>
        <taxon>Spermatophyta</taxon>
        <taxon>Magnoliopsida</taxon>
        <taxon>eudicotyledons</taxon>
        <taxon>Gunneridae</taxon>
        <taxon>Pentapetalae</taxon>
        <taxon>rosids</taxon>
        <taxon>malvids</taxon>
        <taxon>Brassicales</taxon>
        <taxon>Brassicaceae</taxon>
        <taxon>Brassiceae</taxon>
        <taxon>Brassica</taxon>
    </lineage>
</organism>
<keyword evidence="2" id="KW-1185">Reference proteome</keyword>
<comment type="caution">
    <text evidence="1">The sequence shown here is derived from an EMBL/GenBank/DDBJ whole genome shotgun (WGS) entry which is preliminary data.</text>
</comment>
<dbReference type="InterPro" id="IPR044982">
    <property type="entry name" value="AtOFT1-like"/>
</dbReference>
<name>A0A8X7NXS5_BRACI</name>
<proteinExistence type="predicted"/>
<gene>
    <name evidence="1" type="ORF">Bca52824_097020</name>
</gene>
<dbReference type="EMBL" id="JAAMPC010001390">
    <property type="protein sequence ID" value="KAG2240877.1"/>
    <property type="molecule type" value="Genomic_DNA"/>
</dbReference>
<accession>A0A8X7NXS5</accession>
<dbReference type="PANTHER" id="PTHR37220">
    <property type="entry name" value="O-FUCOSYLTRANSFERASE 23"/>
    <property type="match status" value="1"/>
</dbReference>
<dbReference type="Gene3D" id="3.40.50.11350">
    <property type="match status" value="1"/>
</dbReference>
<dbReference type="PANTHER" id="PTHR37220:SF1">
    <property type="entry name" value="O-FUCOSYLTRANSFERASE 23"/>
    <property type="match status" value="1"/>
</dbReference>
<dbReference type="AlphaFoldDB" id="A0A8X7NXS5"/>
<reference evidence="1 2" key="1">
    <citation type="submission" date="2020-02" db="EMBL/GenBank/DDBJ databases">
        <authorList>
            <person name="Ma Q."/>
            <person name="Huang Y."/>
            <person name="Song X."/>
            <person name="Pei D."/>
        </authorList>
    </citation>
    <scope>NUCLEOTIDE SEQUENCE [LARGE SCALE GENOMIC DNA]</scope>
    <source>
        <strain evidence="1">Sxm20200214</strain>
        <tissue evidence="1">Leaf</tissue>
    </source>
</reference>
<evidence type="ECO:0000313" key="1">
    <source>
        <dbReference type="EMBL" id="KAG2240877.1"/>
    </source>
</evidence>
<dbReference type="OrthoDB" id="10050276at2759"/>
<sequence length="178" mass="19761">MIEAADDSKDKETDPWGCLCGMLKGLQAQILKTVLSSALILIKEKISATTFLYLLVADSLLEEAEEESSALTGWRGGLIPLEKKKLGVKEEVYRKDLYLIQSTIDYEVCFRADVFVGNSFSTFSSLIVLERTQKARRLGFAYNLAGESEGVPRRWTTNMTHSLQAITYGTNSVSCSSE</sequence>
<protein>
    <submittedName>
        <fullName evidence="1">Uncharacterized protein</fullName>
    </submittedName>
</protein>
<dbReference type="GO" id="GO:0009875">
    <property type="term" value="P:pollen-pistil interaction"/>
    <property type="evidence" value="ECO:0007669"/>
    <property type="project" value="InterPro"/>
</dbReference>
<dbReference type="CDD" id="cd11296">
    <property type="entry name" value="O-FucT_like"/>
    <property type="match status" value="1"/>
</dbReference>
<evidence type="ECO:0000313" key="2">
    <source>
        <dbReference type="Proteomes" id="UP000886595"/>
    </source>
</evidence>